<feature type="compositionally biased region" description="Basic residues" evidence="2">
    <location>
        <begin position="11"/>
        <end position="20"/>
    </location>
</feature>
<evidence type="ECO:0000256" key="2">
    <source>
        <dbReference type="SAM" id="MobiDB-lite"/>
    </source>
</evidence>
<feature type="compositionally biased region" description="Polar residues" evidence="2">
    <location>
        <begin position="36"/>
        <end position="46"/>
    </location>
</feature>
<evidence type="ECO:0000259" key="3">
    <source>
        <dbReference type="Pfam" id="PF03914"/>
    </source>
</evidence>
<feature type="compositionally biased region" description="Acidic residues" evidence="2">
    <location>
        <begin position="1021"/>
        <end position="1042"/>
    </location>
</feature>
<name>A0A1R1XS51_9FUNG</name>
<gene>
    <name evidence="5" type="ORF">AYI70_g3879</name>
    <name evidence="4" type="ORF">AYI70_g5956</name>
</gene>
<dbReference type="InterPro" id="IPR016024">
    <property type="entry name" value="ARM-type_fold"/>
</dbReference>
<reference evidence="4 6" key="1">
    <citation type="submission" date="2017-01" db="EMBL/GenBank/DDBJ databases">
        <authorList>
            <person name="Mah S.A."/>
            <person name="Swanson W.J."/>
            <person name="Moy G.W."/>
            <person name="Vacquier V.D."/>
        </authorList>
    </citation>
    <scope>NUCLEOTIDE SEQUENCE [LARGE SCALE GENOMIC DNA]</scope>
    <source>
        <strain evidence="4 6">GSMNP</strain>
    </source>
</reference>
<sequence length="1090" mass="122516">MANKSEVPKQQKSKKSKKANKNVEKNDVESIDFDSNKSINNGSDLHQSIKDFASSIGLDTNPAYTPKSDGNLSKVNKKKSLGTSKTTMPLKNNSIIEKRSDESNTKSKDFAPKINKSSSEKVKTQLTPVPKQRASESISKNPPRGTKIVFGEDESMVTVKQSSISTMSGKKSNLLIEPSTQWYNHNNTIANSKNLNEISNDLEALSNSEKYARDLLDLENRTYENKRKHGKNSSMTSNDMDFVSSILKTGTLSDKISALTLLVQESPIHNLSSINTLMGMARKNHRREAIMAVSSLKDLLVNNLLPDRKLIYFADRNWSDSENVQPQVWIYWIFEDFIKKSYFELIKIMEEMLYDNIEHIKISALIHIEDLLESKPEQEHNLLRLLVTKLGDKSKKVSSKASFLILQLLNKHPNMKSIVIKTTQELMLTKIKSGNERGQYYSMITLNQIVLTSRDSAAANSLIDAFLNFFQTIASKSDLFNDNSDEKKPKKNVKSTYIRKAYYGRNAMIKSKSKASEDTEADSKSLENRLMAAILTGLNRALPFSNLPSESWEKYTDLLFKVSHSANFNIVIQTLLFLLQITKTGSIAQLKPKIRNLWKSPELPASTEIGNSQEPVNGDEKTNNKNFSDTYDPYKRDPLYSNASNSRCWETIIMLRHFHPTVAIQVAKLVNGERIEKSSNLHIHSLTHFLDRFVYRKPKKESKKKGSSIMQPLVLDSETQNTLMNSSNLIGSGQLTWSKAGFTLNPGLDKTYISKKTRSNLNELANLGSEFSDSLAVLDGTESASNADVEDSASPTIKPNRQKLKSIPRYLIENQNSINVENIFFQRFMKMKATSNKSKKKTSADDENFDIISEGKNEEGSDDSDIANDLDTSFLADDKTGFSSAMMLAESEPGKNKSSKKKSSQFDDDLSEDEVWKAISAGMPNPDEDDDEGDDDLDGFYDDEGDDLDLDQSDFDGDDLDDIRELDESDFSDQDTAGYDDFSDSDTESSQKTSNPTKKSQKHIAKSNKTPNSSEISQEFGSDEFDSDSVDDLDMLMDEEEFPSNSKKRKSQTSSNKPNPKEKSNPKKRVKNSKLPMMASYEDYAALIDG</sequence>
<feature type="region of interest" description="Disordered" evidence="2">
    <location>
        <begin position="605"/>
        <end position="630"/>
    </location>
</feature>
<feature type="compositionally biased region" description="Polar residues" evidence="2">
    <location>
        <begin position="1007"/>
        <end position="1020"/>
    </location>
</feature>
<dbReference type="PANTHER" id="PTHR12048">
    <property type="entry name" value="CCAAT-BINDING FACTOR-RELATED"/>
    <property type="match status" value="1"/>
</dbReference>
<feature type="compositionally biased region" description="Polar residues" evidence="2">
    <location>
        <begin position="988"/>
        <end position="998"/>
    </location>
</feature>
<evidence type="ECO:0000313" key="6">
    <source>
        <dbReference type="Proteomes" id="UP000187283"/>
    </source>
</evidence>
<feature type="compositionally biased region" description="Basic and acidic residues" evidence="2">
    <location>
        <begin position="96"/>
        <end position="111"/>
    </location>
</feature>
<comment type="similarity">
    <text evidence="1">Belongs to the CBF/MAK21 family.</text>
</comment>
<keyword evidence="6" id="KW-1185">Reference proteome</keyword>
<dbReference type="Proteomes" id="UP000187283">
    <property type="component" value="Unassembled WGS sequence"/>
</dbReference>
<dbReference type="EMBL" id="LSSN01001150">
    <property type="protein sequence ID" value="OMJ20804.1"/>
    <property type="molecule type" value="Genomic_DNA"/>
</dbReference>
<evidence type="ECO:0000313" key="4">
    <source>
        <dbReference type="EMBL" id="OMJ17470.1"/>
    </source>
</evidence>
<dbReference type="Pfam" id="PF03914">
    <property type="entry name" value="CBF"/>
    <property type="match status" value="1"/>
</dbReference>
<dbReference type="AlphaFoldDB" id="A0A1R1XS51"/>
<accession>A0A1R1XS51</accession>
<dbReference type="InterPro" id="IPR040155">
    <property type="entry name" value="CEBPZ/Mak21-like"/>
</dbReference>
<proteinExistence type="inferred from homology"/>
<feature type="compositionally biased region" description="Low complexity" evidence="2">
    <location>
        <begin position="1"/>
        <end position="10"/>
    </location>
</feature>
<feature type="region of interest" description="Disordered" evidence="2">
    <location>
        <begin position="890"/>
        <end position="1090"/>
    </location>
</feature>
<dbReference type="PANTHER" id="PTHR12048:SF0">
    <property type="entry name" value="CCAAT_ENHANCER-BINDING PROTEIN ZETA"/>
    <property type="match status" value="1"/>
</dbReference>
<dbReference type="SUPFAM" id="SSF48371">
    <property type="entry name" value="ARM repeat"/>
    <property type="match status" value="1"/>
</dbReference>
<dbReference type="InterPro" id="IPR005612">
    <property type="entry name" value="CCAAT-binding_factor"/>
</dbReference>
<organism evidence="4 6">
    <name type="scientific">Smittium culicis</name>
    <dbReference type="NCBI Taxonomy" id="133412"/>
    <lineage>
        <taxon>Eukaryota</taxon>
        <taxon>Fungi</taxon>
        <taxon>Fungi incertae sedis</taxon>
        <taxon>Zoopagomycota</taxon>
        <taxon>Kickxellomycotina</taxon>
        <taxon>Harpellomycetes</taxon>
        <taxon>Harpellales</taxon>
        <taxon>Legeriomycetaceae</taxon>
        <taxon>Smittium</taxon>
    </lineage>
</organism>
<evidence type="ECO:0000313" key="5">
    <source>
        <dbReference type="EMBL" id="OMJ20804.1"/>
    </source>
</evidence>
<protein>
    <submittedName>
        <fullName evidence="4">Ribosome biogenesis protein MAK21</fullName>
    </submittedName>
</protein>
<feature type="compositionally biased region" description="Acidic residues" evidence="2">
    <location>
        <begin position="926"/>
        <end position="973"/>
    </location>
</feature>
<feature type="domain" description="CCAAT-binding factor" evidence="3">
    <location>
        <begin position="562"/>
        <end position="663"/>
    </location>
</feature>
<dbReference type="OrthoDB" id="28947at2759"/>
<dbReference type="GO" id="GO:0005634">
    <property type="term" value="C:nucleus"/>
    <property type="evidence" value="ECO:0007669"/>
    <property type="project" value="TreeGrafter"/>
</dbReference>
<comment type="caution">
    <text evidence="4">The sequence shown here is derived from an EMBL/GenBank/DDBJ whole genome shotgun (WGS) entry which is preliminary data.</text>
</comment>
<dbReference type="EMBL" id="LSSN01002039">
    <property type="protein sequence ID" value="OMJ17470.1"/>
    <property type="molecule type" value="Genomic_DNA"/>
</dbReference>
<evidence type="ECO:0000256" key="1">
    <source>
        <dbReference type="ARBA" id="ARBA00007797"/>
    </source>
</evidence>
<feature type="compositionally biased region" description="Polar residues" evidence="2">
    <location>
        <begin position="81"/>
        <end position="95"/>
    </location>
</feature>
<feature type="region of interest" description="Disordered" evidence="2">
    <location>
        <begin position="1"/>
        <end position="148"/>
    </location>
</feature>
<dbReference type="STRING" id="133412.A0A1R1XS51"/>